<dbReference type="EMBL" id="CP137852">
    <property type="protein sequence ID" value="WPB83193.1"/>
    <property type="molecule type" value="Genomic_DNA"/>
</dbReference>
<gene>
    <name evidence="2" type="ORF">R9Z33_13870</name>
</gene>
<feature type="chain" id="PRO_5045898737" description="UrcA family protein" evidence="1">
    <location>
        <begin position="18"/>
        <end position="102"/>
    </location>
</feature>
<organism evidence="2 3">
    <name type="scientific">Sediminicoccus rosea</name>
    <dbReference type="NCBI Taxonomy" id="1225128"/>
    <lineage>
        <taxon>Bacteria</taxon>
        <taxon>Pseudomonadati</taxon>
        <taxon>Pseudomonadota</taxon>
        <taxon>Alphaproteobacteria</taxon>
        <taxon>Acetobacterales</taxon>
        <taxon>Roseomonadaceae</taxon>
        <taxon>Sediminicoccus</taxon>
    </lineage>
</organism>
<dbReference type="Proteomes" id="UP001305521">
    <property type="component" value="Chromosome"/>
</dbReference>
<accession>A0ABZ0PBW7</accession>
<reference evidence="2 3" key="1">
    <citation type="submission" date="2023-11" db="EMBL/GenBank/DDBJ databases">
        <title>Arctic aerobic anoxygenic photoheterotroph Sediminicoccus rosea KRV36 adapts its photosynthesis to long days of polar summer.</title>
        <authorList>
            <person name="Tomasch J."/>
            <person name="Kopejtka K."/>
            <person name="Bily T."/>
            <person name="Gardiner A.T."/>
            <person name="Gardian Z."/>
            <person name="Shivaramu S."/>
            <person name="Koblizek M."/>
            <person name="Engelhardt F."/>
            <person name="Kaftan D."/>
        </authorList>
    </citation>
    <scope>NUCLEOTIDE SEQUENCE [LARGE SCALE GENOMIC DNA]</scope>
    <source>
        <strain evidence="2 3">R-30</strain>
    </source>
</reference>
<dbReference type="RefSeq" id="WP_318647169.1">
    <property type="nucleotide sequence ID" value="NZ_CP137852.1"/>
</dbReference>
<protein>
    <recommendedName>
        <fullName evidence="4">UrcA family protein</fullName>
    </recommendedName>
</protein>
<evidence type="ECO:0008006" key="4">
    <source>
        <dbReference type="Google" id="ProtNLM"/>
    </source>
</evidence>
<evidence type="ECO:0000313" key="2">
    <source>
        <dbReference type="EMBL" id="WPB83193.1"/>
    </source>
</evidence>
<sequence length="102" mass="10606">MRALLAMAMLLATPAIACDPDEMERAMTEICSAATTGAAEAVEAALPLARAQEAASLQSQLNSLRRICAEGDPAAAARDAARLARVAGRIEARAEQPRPASF</sequence>
<proteinExistence type="predicted"/>
<name>A0ABZ0PBW7_9PROT</name>
<keyword evidence="1" id="KW-0732">Signal</keyword>
<evidence type="ECO:0000313" key="3">
    <source>
        <dbReference type="Proteomes" id="UP001305521"/>
    </source>
</evidence>
<evidence type="ECO:0000256" key="1">
    <source>
        <dbReference type="SAM" id="SignalP"/>
    </source>
</evidence>
<keyword evidence="3" id="KW-1185">Reference proteome</keyword>
<feature type="signal peptide" evidence="1">
    <location>
        <begin position="1"/>
        <end position="17"/>
    </location>
</feature>